<dbReference type="EMBL" id="DXHU01000023">
    <property type="protein sequence ID" value="HIV99550.1"/>
    <property type="molecule type" value="Genomic_DNA"/>
</dbReference>
<dbReference type="AlphaFoldDB" id="A0A9D1PUN6"/>
<dbReference type="SUPFAM" id="SSF53383">
    <property type="entry name" value="PLP-dependent transferases"/>
    <property type="match status" value="1"/>
</dbReference>
<dbReference type="InterPro" id="IPR015424">
    <property type="entry name" value="PyrdxlP-dep_Trfase"/>
</dbReference>
<evidence type="ECO:0000259" key="7">
    <source>
        <dbReference type="Pfam" id="PF00155"/>
    </source>
</evidence>
<dbReference type="Gene3D" id="3.90.1150.10">
    <property type="entry name" value="Aspartate Aminotransferase, domain 1"/>
    <property type="match status" value="1"/>
</dbReference>
<dbReference type="PROSITE" id="PS00105">
    <property type="entry name" value="AA_TRANSFER_CLASS_1"/>
    <property type="match status" value="1"/>
</dbReference>
<dbReference type="InterPro" id="IPR050596">
    <property type="entry name" value="AspAT/PAT-like"/>
</dbReference>
<gene>
    <name evidence="8" type="ORF">IAB12_07230</name>
</gene>
<evidence type="ECO:0000256" key="4">
    <source>
        <dbReference type="ARBA" id="ARBA00022679"/>
    </source>
</evidence>
<dbReference type="InterPro" id="IPR004839">
    <property type="entry name" value="Aminotransferase_I/II_large"/>
</dbReference>
<dbReference type="GO" id="GO:0030170">
    <property type="term" value="F:pyridoxal phosphate binding"/>
    <property type="evidence" value="ECO:0007669"/>
    <property type="project" value="InterPro"/>
</dbReference>
<dbReference type="EC" id="2.6.1.-" evidence="6"/>
<keyword evidence="3 6" id="KW-0032">Aminotransferase</keyword>
<comment type="caution">
    <text evidence="8">The sequence shown here is derived from an EMBL/GenBank/DDBJ whole genome shotgun (WGS) entry which is preliminary data.</text>
</comment>
<organism evidence="8 9">
    <name type="scientific">Candidatus Ornithospirochaeta avicola</name>
    <dbReference type="NCBI Taxonomy" id="2840896"/>
    <lineage>
        <taxon>Bacteria</taxon>
        <taxon>Pseudomonadati</taxon>
        <taxon>Spirochaetota</taxon>
        <taxon>Spirochaetia</taxon>
        <taxon>Spirochaetales</taxon>
        <taxon>Spirochaetaceae</taxon>
        <taxon>Spirochaetaceae incertae sedis</taxon>
        <taxon>Candidatus Ornithospirochaeta</taxon>
    </lineage>
</organism>
<dbReference type="Proteomes" id="UP000823936">
    <property type="component" value="Unassembled WGS sequence"/>
</dbReference>
<dbReference type="InterPro" id="IPR004838">
    <property type="entry name" value="NHTrfase_class1_PyrdxlP-BS"/>
</dbReference>
<dbReference type="Pfam" id="PF00155">
    <property type="entry name" value="Aminotran_1_2"/>
    <property type="match status" value="1"/>
</dbReference>
<sequence>MQMSNRISSFQASPIRRLVPFSREAEKRGVHVIHLNIGQPDIKTPKEALDAIKGYGEEIIAYGLSEGEVELRRKLVDYYRSFGADDITEDDIIITTGGSEAIQFTFMTLCDPYDEFIIPEPYYTNVATFSSIAMVNLVPVTSRMENDFALPPIEEFEKKINKKTMGIILCSPNNPTGHIYSEAELLSILELCRKHDIFLVVDEVYREFCYNGMKFTSILSFKEYSDRIICVDSFSKRFSMCGSRVGAIVTKNAAFRQNVMKLAQARLCPPAIGQVAATAALDAPSDYVENVRENYERRRNILLEEMRKIDGVVCNNPKGAFYFVASFPVEDAEDFAIFMLRDFSYEGETVMFAPAEDFYVTKGLGRNQARIAYVLNEDELVRAARCLRYGLEAYRKKKGK</sequence>
<keyword evidence="5" id="KW-0663">Pyridoxal phosphate</keyword>
<evidence type="ECO:0000256" key="6">
    <source>
        <dbReference type="RuleBase" id="RU000481"/>
    </source>
</evidence>
<comment type="similarity">
    <text evidence="2 6">Belongs to the class-I pyridoxal-phosphate-dependent aminotransferase family.</text>
</comment>
<evidence type="ECO:0000256" key="3">
    <source>
        <dbReference type="ARBA" id="ARBA00022576"/>
    </source>
</evidence>
<evidence type="ECO:0000256" key="5">
    <source>
        <dbReference type="ARBA" id="ARBA00022898"/>
    </source>
</evidence>
<proteinExistence type="inferred from homology"/>
<accession>A0A9D1PUN6</accession>
<evidence type="ECO:0000313" key="9">
    <source>
        <dbReference type="Proteomes" id="UP000823936"/>
    </source>
</evidence>
<keyword evidence="4 6" id="KW-0808">Transferase</keyword>
<dbReference type="GO" id="GO:0008483">
    <property type="term" value="F:transaminase activity"/>
    <property type="evidence" value="ECO:0007669"/>
    <property type="project" value="UniProtKB-KW"/>
</dbReference>
<dbReference type="CDD" id="cd00609">
    <property type="entry name" value="AAT_like"/>
    <property type="match status" value="1"/>
</dbReference>
<dbReference type="InterPro" id="IPR015422">
    <property type="entry name" value="PyrdxlP-dep_Trfase_small"/>
</dbReference>
<evidence type="ECO:0000313" key="8">
    <source>
        <dbReference type="EMBL" id="HIV99550.1"/>
    </source>
</evidence>
<name>A0A9D1PUN6_9SPIO</name>
<dbReference type="GO" id="GO:0006520">
    <property type="term" value="P:amino acid metabolic process"/>
    <property type="evidence" value="ECO:0007669"/>
    <property type="project" value="InterPro"/>
</dbReference>
<protein>
    <recommendedName>
        <fullName evidence="6">Aminotransferase</fullName>
        <ecNumber evidence="6">2.6.1.-</ecNumber>
    </recommendedName>
</protein>
<reference evidence="8" key="1">
    <citation type="journal article" date="2021" name="PeerJ">
        <title>Extensive microbial diversity within the chicken gut microbiome revealed by metagenomics and culture.</title>
        <authorList>
            <person name="Gilroy R."/>
            <person name="Ravi A."/>
            <person name="Getino M."/>
            <person name="Pursley I."/>
            <person name="Horton D.L."/>
            <person name="Alikhan N.F."/>
            <person name="Baker D."/>
            <person name="Gharbi K."/>
            <person name="Hall N."/>
            <person name="Watson M."/>
            <person name="Adriaenssens E.M."/>
            <person name="Foster-Nyarko E."/>
            <person name="Jarju S."/>
            <person name="Secka A."/>
            <person name="Antonio M."/>
            <person name="Oren A."/>
            <person name="Chaudhuri R.R."/>
            <person name="La Ragione R."/>
            <person name="Hildebrand F."/>
            <person name="Pallen M.J."/>
        </authorList>
    </citation>
    <scope>NUCLEOTIDE SEQUENCE</scope>
    <source>
        <strain evidence="8">Gambia11-129</strain>
    </source>
</reference>
<dbReference type="NCBIfam" id="NF005744">
    <property type="entry name" value="PRK07568.1"/>
    <property type="match status" value="1"/>
</dbReference>
<feature type="domain" description="Aminotransferase class I/classII large" evidence="7">
    <location>
        <begin position="31"/>
        <end position="383"/>
    </location>
</feature>
<evidence type="ECO:0000256" key="1">
    <source>
        <dbReference type="ARBA" id="ARBA00001933"/>
    </source>
</evidence>
<reference evidence="8" key="2">
    <citation type="submission" date="2021-04" db="EMBL/GenBank/DDBJ databases">
        <authorList>
            <person name="Gilroy R."/>
        </authorList>
    </citation>
    <scope>NUCLEOTIDE SEQUENCE</scope>
    <source>
        <strain evidence="8">Gambia11-129</strain>
    </source>
</reference>
<evidence type="ECO:0000256" key="2">
    <source>
        <dbReference type="ARBA" id="ARBA00007441"/>
    </source>
</evidence>
<comment type="cofactor">
    <cofactor evidence="1 6">
        <name>pyridoxal 5'-phosphate</name>
        <dbReference type="ChEBI" id="CHEBI:597326"/>
    </cofactor>
</comment>
<dbReference type="PANTHER" id="PTHR46383">
    <property type="entry name" value="ASPARTATE AMINOTRANSFERASE"/>
    <property type="match status" value="1"/>
</dbReference>
<dbReference type="Gene3D" id="3.40.640.10">
    <property type="entry name" value="Type I PLP-dependent aspartate aminotransferase-like (Major domain)"/>
    <property type="match status" value="1"/>
</dbReference>
<dbReference type="InterPro" id="IPR015421">
    <property type="entry name" value="PyrdxlP-dep_Trfase_major"/>
</dbReference>